<protein>
    <submittedName>
        <fullName evidence="6">Transcriptional regulator, IclR family</fullName>
    </submittedName>
</protein>
<dbReference type="SUPFAM" id="SSF55781">
    <property type="entry name" value="GAF domain-like"/>
    <property type="match status" value="1"/>
</dbReference>
<name>A0A1I6BHM3_9BACI</name>
<dbReference type="SUPFAM" id="SSF46785">
    <property type="entry name" value="Winged helix' DNA-binding domain"/>
    <property type="match status" value="1"/>
</dbReference>
<keyword evidence="2" id="KW-0238">DNA-binding</keyword>
<evidence type="ECO:0000256" key="1">
    <source>
        <dbReference type="ARBA" id="ARBA00023015"/>
    </source>
</evidence>
<evidence type="ECO:0000256" key="3">
    <source>
        <dbReference type="ARBA" id="ARBA00023163"/>
    </source>
</evidence>
<dbReference type="PANTHER" id="PTHR30136">
    <property type="entry name" value="HELIX-TURN-HELIX TRANSCRIPTIONAL REGULATOR, ICLR FAMILY"/>
    <property type="match status" value="1"/>
</dbReference>
<dbReference type="InterPro" id="IPR005471">
    <property type="entry name" value="Tscrpt_reg_IclR_N"/>
</dbReference>
<evidence type="ECO:0000259" key="5">
    <source>
        <dbReference type="PROSITE" id="PS51078"/>
    </source>
</evidence>
<dbReference type="Pfam" id="PF09339">
    <property type="entry name" value="HTH_IclR"/>
    <property type="match status" value="1"/>
</dbReference>
<dbReference type="Pfam" id="PF01614">
    <property type="entry name" value="IclR_C"/>
    <property type="match status" value="1"/>
</dbReference>
<dbReference type="Gene3D" id="1.10.10.10">
    <property type="entry name" value="Winged helix-like DNA-binding domain superfamily/Winged helix DNA-binding domain"/>
    <property type="match status" value="1"/>
</dbReference>
<evidence type="ECO:0000313" key="6">
    <source>
        <dbReference type="EMBL" id="SFQ80433.1"/>
    </source>
</evidence>
<feature type="domain" description="IclR-ED" evidence="5">
    <location>
        <begin position="75"/>
        <end position="249"/>
    </location>
</feature>
<keyword evidence="7" id="KW-1185">Reference proteome</keyword>
<dbReference type="Gene3D" id="3.30.450.40">
    <property type="match status" value="1"/>
</dbReference>
<proteinExistence type="predicted"/>
<dbReference type="SMART" id="SM00346">
    <property type="entry name" value="HTH_ICLR"/>
    <property type="match status" value="1"/>
</dbReference>
<dbReference type="InterPro" id="IPR036390">
    <property type="entry name" value="WH_DNA-bd_sf"/>
</dbReference>
<accession>A0A1I6BHM3</accession>
<dbReference type="InterPro" id="IPR029016">
    <property type="entry name" value="GAF-like_dom_sf"/>
</dbReference>
<reference evidence="6 7" key="1">
    <citation type="submission" date="2016-10" db="EMBL/GenBank/DDBJ databases">
        <authorList>
            <person name="Varghese N."/>
            <person name="Submissions S."/>
        </authorList>
    </citation>
    <scope>NUCLEOTIDE SEQUENCE [LARGE SCALE GENOMIC DNA]</scope>
    <source>
        <strain evidence="6 7">DSM 13796</strain>
    </source>
</reference>
<evidence type="ECO:0000313" key="7">
    <source>
        <dbReference type="Proteomes" id="UP000182762"/>
    </source>
</evidence>
<dbReference type="PROSITE" id="PS51077">
    <property type="entry name" value="HTH_ICLR"/>
    <property type="match status" value="1"/>
</dbReference>
<dbReference type="InterPro" id="IPR036388">
    <property type="entry name" value="WH-like_DNA-bd_sf"/>
</dbReference>
<dbReference type="Proteomes" id="UP000182762">
    <property type="component" value="Unassembled WGS sequence"/>
</dbReference>
<comment type="caution">
    <text evidence="6">The sequence shown here is derived from an EMBL/GenBank/DDBJ whole genome shotgun (WGS) entry which is preliminary data.</text>
</comment>
<sequence length="256" mass="28342">MPLEKENGGQGIRTVQRALDILACFNEEQPELNLTQISEKIGLAKSTTTRLLATLEQNGYVEKDLSTLKYKLGKQIYYLGHIAGKSIELKTIAKPIMEKLRDETKETINLHTLEGIYRVCIEQSLGLNTISHSIKIGVKHPLWAGAGGKAILAFQNEEFIQMVLETAVNPRPQLMSELEEIKTVYSCSSIDEEEVGSSAVSAPIFDINGVVKASLSISGPTSRFSQENITNYQKIVKDAAFLISSKMGYVHQEKIL</sequence>
<dbReference type="RefSeq" id="WP_061806071.1">
    <property type="nucleotide sequence ID" value="NZ_FOXX01000010.1"/>
</dbReference>
<dbReference type="GeneID" id="93712199"/>
<evidence type="ECO:0000259" key="4">
    <source>
        <dbReference type="PROSITE" id="PS51077"/>
    </source>
</evidence>
<organism evidence="6 7">
    <name type="scientific">Priestia endophytica DSM 13796</name>
    <dbReference type="NCBI Taxonomy" id="1121089"/>
    <lineage>
        <taxon>Bacteria</taxon>
        <taxon>Bacillati</taxon>
        <taxon>Bacillota</taxon>
        <taxon>Bacilli</taxon>
        <taxon>Bacillales</taxon>
        <taxon>Bacillaceae</taxon>
        <taxon>Priestia</taxon>
    </lineage>
</organism>
<feature type="domain" description="HTH iclR-type" evidence="4">
    <location>
        <begin position="12"/>
        <end position="74"/>
    </location>
</feature>
<dbReference type="PANTHER" id="PTHR30136:SF24">
    <property type="entry name" value="HTH-TYPE TRANSCRIPTIONAL REPRESSOR ALLR"/>
    <property type="match status" value="1"/>
</dbReference>
<dbReference type="EMBL" id="FOXX01000010">
    <property type="protein sequence ID" value="SFQ80433.1"/>
    <property type="molecule type" value="Genomic_DNA"/>
</dbReference>
<gene>
    <name evidence="6" type="ORF">SAMN02745910_03606</name>
</gene>
<keyword evidence="1" id="KW-0805">Transcription regulation</keyword>
<dbReference type="InterPro" id="IPR014757">
    <property type="entry name" value="Tscrpt_reg_IclR_C"/>
</dbReference>
<dbReference type="PROSITE" id="PS51078">
    <property type="entry name" value="ICLR_ED"/>
    <property type="match status" value="1"/>
</dbReference>
<evidence type="ECO:0000256" key="2">
    <source>
        <dbReference type="ARBA" id="ARBA00023125"/>
    </source>
</evidence>
<dbReference type="InterPro" id="IPR050707">
    <property type="entry name" value="HTH_MetabolicPath_Reg"/>
</dbReference>
<keyword evidence="3" id="KW-0804">Transcription</keyword>